<dbReference type="InterPro" id="IPR036250">
    <property type="entry name" value="AcylCo_DH-like_C"/>
</dbReference>
<dbReference type="AlphaFoldDB" id="A0A0W8FN70"/>
<comment type="similarity">
    <text evidence="2">Belongs to the acyl-CoA dehydrogenase family.</text>
</comment>
<comment type="cofactor">
    <cofactor evidence="1">
        <name>FAD</name>
        <dbReference type="ChEBI" id="CHEBI:57692"/>
    </cofactor>
</comment>
<dbReference type="Pfam" id="PF00441">
    <property type="entry name" value="Acyl-CoA_dh_1"/>
    <property type="match status" value="1"/>
</dbReference>
<organism evidence="8">
    <name type="scientific">hydrocarbon metagenome</name>
    <dbReference type="NCBI Taxonomy" id="938273"/>
    <lineage>
        <taxon>unclassified sequences</taxon>
        <taxon>metagenomes</taxon>
        <taxon>ecological metagenomes</taxon>
    </lineage>
</organism>
<dbReference type="InterPro" id="IPR006091">
    <property type="entry name" value="Acyl-CoA_Oxase/DH_mid-dom"/>
</dbReference>
<dbReference type="SUPFAM" id="SSF47203">
    <property type="entry name" value="Acyl-CoA dehydrogenase C-terminal domain-like"/>
    <property type="match status" value="1"/>
</dbReference>
<dbReference type="GO" id="GO:0016937">
    <property type="term" value="F:short-chain fatty acyl-CoA dehydrogenase activity"/>
    <property type="evidence" value="ECO:0007669"/>
    <property type="project" value="UniProtKB-EC"/>
</dbReference>
<evidence type="ECO:0000259" key="7">
    <source>
        <dbReference type="Pfam" id="PF02771"/>
    </source>
</evidence>
<dbReference type="GO" id="GO:0050660">
    <property type="term" value="F:flavin adenine dinucleotide binding"/>
    <property type="evidence" value="ECO:0007669"/>
    <property type="project" value="InterPro"/>
</dbReference>
<dbReference type="Gene3D" id="1.20.140.10">
    <property type="entry name" value="Butyryl-CoA Dehydrogenase, subunit A, domain 3"/>
    <property type="match status" value="1"/>
</dbReference>
<evidence type="ECO:0000259" key="5">
    <source>
        <dbReference type="Pfam" id="PF00441"/>
    </source>
</evidence>
<evidence type="ECO:0000256" key="2">
    <source>
        <dbReference type="ARBA" id="ARBA00009347"/>
    </source>
</evidence>
<dbReference type="Pfam" id="PF02770">
    <property type="entry name" value="Acyl-CoA_dh_M"/>
    <property type="match status" value="1"/>
</dbReference>
<dbReference type="Gene3D" id="1.10.540.10">
    <property type="entry name" value="Acyl-CoA dehydrogenase/oxidase, N-terminal domain"/>
    <property type="match status" value="1"/>
</dbReference>
<dbReference type="CDD" id="cd00567">
    <property type="entry name" value="ACAD"/>
    <property type="match status" value="1"/>
</dbReference>
<keyword evidence="4" id="KW-0274">FAD</keyword>
<feature type="domain" description="Acyl-CoA dehydrogenase/oxidase N-terminal" evidence="7">
    <location>
        <begin position="11"/>
        <end position="122"/>
    </location>
</feature>
<dbReference type="InterPro" id="IPR046373">
    <property type="entry name" value="Acyl-CoA_Oxase/DH_mid-dom_sf"/>
</dbReference>
<accession>A0A0W8FN70</accession>
<gene>
    <name evidence="8" type="ORF">ASZ90_007838</name>
</gene>
<dbReference type="Gene3D" id="2.40.110.10">
    <property type="entry name" value="Butyryl-CoA Dehydrogenase, subunit A, domain 2"/>
    <property type="match status" value="1"/>
</dbReference>
<dbReference type="EMBL" id="LNQE01000972">
    <property type="protein sequence ID" value="KUG22378.1"/>
    <property type="molecule type" value="Genomic_DNA"/>
</dbReference>
<dbReference type="SUPFAM" id="SSF56645">
    <property type="entry name" value="Acyl-CoA dehydrogenase NM domain-like"/>
    <property type="match status" value="1"/>
</dbReference>
<keyword evidence="3" id="KW-0285">Flavoprotein</keyword>
<dbReference type="EC" id="1.3.8.1" evidence="8"/>
<feature type="domain" description="Acyl-CoA oxidase/dehydrogenase middle" evidence="6">
    <location>
        <begin position="127"/>
        <end position="223"/>
    </location>
</feature>
<dbReference type="InterPro" id="IPR009100">
    <property type="entry name" value="AcylCoA_DH/oxidase_NM_dom_sf"/>
</dbReference>
<dbReference type="PROSITE" id="PS00072">
    <property type="entry name" value="ACYL_COA_DH_1"/>
    <property type="match status" value="1"/>
</dbReference>
<dbReference type="InterPro" id="IPR006089">
    <property type="entry name" value="Acyl-CoA_DH_CS"/>
</dbReference>
<dbReference type="InterPro" id="IPR013786">
    <property type="entry name" value="AcylCoA_DH/ox_N"/>
</dbReference>
<dbReference type="InterPro" id="IPR037069">
    <property type="entry name" value="AcylCoA_DH/ox_N_sf"/>
</dbReference>
<dbReference type="InterPro" id="IPR009075">
    <property type="entry name" value="AcylCo_DH/oxidase_C"/>
</dbReference>
<name>A0A0W8FN70_9ZZZZ</name>
<dbReference type="PANTHER" id="PTHR43884">
    <property type="entry name" value="ACYL-COA DEHYDROGENASE"/>
    <property type="match status" value="1"/>
</dbReference>
<comment type="caution">
    <text evidence="8">The sequence shown here is derived from an EMBL/GenBank/DDBJ whole genome shotgun (WGS) entry which is preliminary data.</text>
</comment>
<feature type="domain" description="Acyl-CoA dehydrogenase/oxidase C-terminal" evidence="5">
    <location>
        <begin position="236"/>
        <end position="381"/>
    </location>
</feature>
<sequence length="427" mass="47890">MSFNDFLLDAEALAVAEEARLMVRDEIDPEYLRAMDRDEIKFPRKIYETFARHNLLGIRFPQKYGGRGLNWVAAVAAMAEIGSLGTACGCAYVMPDIVGEGLIRFGTEEQKMKYLKPMLEGKLVAAEALTEPRGGSDFFGATSRAIDNGDHFLVTGQKRFVVGAEGADFFLVYVRTNLDSKASPYERISTLIIDRSPEVEVKYLYGLMGTRGGGTGRLTFRNVKVPKENLLGPLNGGAFVFNRMMIPERITSAAACIGGMRAGLELAARYTDRRMAFGKKIRKFQLVSAMLARGVTLMDASAGIIYQAALAADRDDPRVRRFASEAKRFVTDNSWEISNLVMQMMGGIGYTNVYPVERALRDARLCQIWTGTNQIMDLMIQHDYYDELLKQSGRYRQSELDAENAAAEEEKIYDDEDMWRVIEKEQP</sequence>
<evidence type="ECO:0000256" key="3">
    <source>
        <dbReference type="ARBA" id="ARBA00022630"/>
    </source>
</evidence>
<evidence type="ECO:0000256" key="4">
    <source>
        <dbReference type="ARBA" id="ARBA00022827"/>
    </source>
</evidence>
<dbReference type="Pfam" id="PF02771">
    <property type="entry name" value="Acyl-CoA_dh_N"/>
    <property type="match status" value="1"/>
</dbReference>
<evidence type="ECO:0000259" key="6">
    <source>
        <dbReference type="Pfam" id="PF02770"/>
    </source>
</evidence>
<proteinExistence type="inferred from homology"/>
<dbReference type="PANTHER" id="PTHR43884:SF37">
    <property type="entry name" value="ACYL-COA DEHYDROGENASE"/>
    <property type="match status" value="1"/>
</dbReference>
<protein>
    <submittedName>
        <fullName evidence="8">Butyryl-coa dehydrogenase</fullName>
        <ecNumber evidence="8">1.3.8.1</ecNumber>
    </submittedName>
</protein>
<evidence type="ECO:0000256" key="1">
    <source>
        <dbReference type="ARBA" id="ARBA00001974"/>
    </source>
</evidence>
<reference evidence="8" key="1">
    <citation type="journal article" date="2015" name="Proc. Natl. Acad. Sci. U.S.A.">
        <title>Networks of energetic and metabolic interactions define dynamics in microbial communities.</title>
        <authorList>
            <person name="Embree M."/>
            <person name="Liu J.K."/>
            <person name="Al-Bassam M.M."/>
            <person name="Zengler K."/>
        </authorList>
    </citation>
    <scope>NUCLEOTIDE SEQUENCE</scope>
</reference>
<keyword evidence="8" id="KW-0560">Oxidoreductase</keyword>
<evidence type="ECO:0000313" key="8">
    <source>
        <dbReference type="EMBL" id="KUG22378.1"/>
    </source>
</evidence>